<proteinExistence type="predicted"/>
<dbReference type="InterPro" id="IPR036388">
    <property type="entry name" value="WH-like_DNA-bd_sf"/>
</dbReference>
<gene>
    <name evidence="5" type="primary">ydjF_2</name>
    <name evidence="5" type="ORF">SDC9_61139</name>
</gene>
<dbReference type="PRINTS" id="PR00037">
    <property type="entry name" value="HTHLACR"/>
</dbReference>
<dbReference type="InterPro" id="IPR018356">
    <property type="entry name" value="Tscrpt_reg_HTH_DeoR_CS"/>
</dbReference>
<dbReference type="SMART" id="SM01134">
    <property type="entry name" value="DeoRC"/>
    <property type="match status" value="1"/>
</dbReference>
<dbReference type="InterPro" id="IPR014036">
    <property type="entry name" value="DeoR-like_C"/>
</dbReference>
<accession>A0A644XF01</accession>
<dbReference type="PANTHER" id="PTHR30363:SF44">
    <property type="entry name" value="AGA OPERON TRANSCRIPTIONAL REPRESSOR-RELATED"/>
    <property type="match status" value="1"/>
</dbReference>
<dbReference type="Pfam" id="PF00455">
    <property type="entry name" value="DeoRC"/>
    <property type="match status" value="1"/>
</dbReference>
<evidence type="ECO:0000313" key="5">
    <source>
        <dbReference type="EMBL" id="MPM14775.1"/>
    </source>
</evidence>
<evidence type="ECO:0000259" key="4">
    <source>
        <dbReference type="PROSITE" id="PS51000"/>
    </source>
</evidence>
<dbReference type="InterPro" id="IPR050313">
    <property type="entry name" value="Carb_Metab_HTH_regulators"/>
</dbReference>
<keyword evidence="2" id="KW-0238">DNA-binding</keyword>
<dbReference type="SMART" id="SM00420">
    <property type="entry name" value="HTH_DEOR"/>
    <property type="match status" value="1"/>
</dbReference>
<keyword evidence="3" id="KW-0804">Transcription</keyword>
<feature type="domain" description="HTH deoR-type" evidence="4">
    <location>
        <begin position="3"/>
        <end position="58"/>
    </location>
</feature>
<dbReference type="SUPFAM" id="SSF46785">
    <property type="entry name" value="Winged helix' DNA-binding domain"/>
    <property type="match status" value="1"/>
</dbReference>
<dbReference type="PROSITE" id="PS00894">
    <property type="entry name" value="HTH_DEOR_1"/>
    <property type="match status" value="1"/>
</dbReference>
<name>A0A644XF01_9ZZZZ</name>
<dbReference type="Gene3D" id="1.10.10.10">
    <property type="entry name" value="Winged helix-like DNA-binding domain superfamily/Winged helix DNA-binding domain"/>
    <property type="match status" value="1"/>
</dbReference>
<dbReference type="PROSITE" id="PS51000">
    <property type="entry name" value="HTH_DEOR_2"/>
    <property type="match status" value="1"/>
</dbReference>
<evidence type="ECO:0000256" key="1">
    <source>
        <dbReference type="ARBA" id="ARBA00023015"/>
    </source>
</evidence>
<keyword evidence="1" id="KW-0805">Transcription regulation</keyword>
<protein>
    <submittedName>
        <fullName evidence="5">Putative HTH-type transcriptional regulator YdjF</fullName>
    </submittedName>
</protein>
<dbReference type="GO" id="GO:0003700">
    <property type="term" value="F:DNA-binding transcription factor activity"/>
    <property type="evidence" value="ECO:0007669"/>
    <property type="project" value="InterPro"/>
</dbReference>
<organism evidence="5">
    <name type="scientific">bioreactor metagenome</name>
    <dbReference type="NCBI Taxonomy" id="1076179"/>
    <lineage>
        <taxon>unclassified sequences</taxon>
        <taxon>metagenomes</taxon>
        <taxon>ecological metagenomes</taxon>
    </lineage>
</organism>
<dbReference type="AlphaFoldDB" id="A0A644XF01"/>
<evidence type="ECO:0000256" key="2">
    <source>
        <dbReference type="ARBA" id="ARBA00023125"/>
    </source>
</evidence>
<sequence length="264" mass="30110">MLKIDRQTAIERELTKNGSVLIPNLSKQLQCSEETIRRDLKELESIGKLTRTHGGAYLMDKYDKSYPTKLRKVYYPDLKSRLARQALRYVRENDVIMLDSSTTCLTLAELLLSKKLNITIITNSLLICDLCNDQISNINLICLGGSFRSRTSSFVGYHTTDTLSGYFADRSFISCPKVTLEQGMSDNHFDESKVRANMLIHSQQKILLLDHTKFDASANLLFGNLKSVDVIITDEYLPNQWTEFCRENQIHLDYALNTDGEVPI</sequence>
<dbReference type="GO" id="GO:0003677">
    <property type="term" value="F:DNA binding"/>
    <property type="evidence" value="ECO:0007669"/>
    <property type="project" value="UniProtKB-KW"/>
</dbReference>
<dbReference type="InterPro" id="IPR036390">
    <property type="entry name" value="WH_DNA-bd_sf"/>
</dbReference>
<reference evidence="5" key="1">
    <citation type="submission" date="2019-08" db="EMBL/GenBank/DDBJ databases">
        <authorList>
            <person name="Kucharzyk K."/>
            <person name="Murdoch R.W."/>
            <person name="Higgins S."/>
            <person name="Loffler F."/>
        </authorList>
    </citation>
    <scope>NUCLEOTIDE SEQUENCE</scope>
</reference>
<dbReference type="Pfam" id="PF08220">
    <property type="entry name" value="HTH_DeoR"/>
    <property type="match status" value="1"/>
</dbReference>
<evidence type="ECO:0000256" key="3">
    <source>
        <dbReference type="ARBA" id="ARBA00023163"/>
    </source>
</evidence>
<comment type="caution">
    <text evidence="5">The sequence shown here is derived from an EMBL/GenBank/DDBJ whole genome shotgun (WGS) entry which is preliminary data.</text>
</comment>
<dbReference type="EMBL" id="VSSQ01002336">
    <property type="protein sequence ID" value="MPM14775.1"/>
    <property type="molecule type" value="Genomic_DNA"/>
</dbReference>
<dbReference type="Gene3D" id="3.40.50.1360">
    <property type="match status" value="1"/>
</dbReference>
<dbReference type="InterPro" id="IPR037171">
    <property type="entry name" value="NagB/RpiA_transferase-like"/>
</dbReference>
<dbReference type="InterPro" id="IPR001034">
    <property type="entry name" value="DeoR_HTH"/>
</dbReference>
<dbReference type="SUPFAM" id="SSF100950">
    <property type="entry name" value="NagB/RpiA/CoA transferase-like"/>
    <property type="match status" value="1"/>
</dbReference>
<dbReference type="PANTHER" id="PTHR30363">
    <property type="entry name" value="HTH-TYPE TRANSCRIPTIONAL REGULATOR SRLR-RELATED"/>
    <property type="match status" value="1"/>
</dbReference>